<evidence type="ECO:0000313" key="2">
    <source>
        <dbReference type="EMBL" id="KAK6993254.1"/>
    </source>
</evidence>
<dbReference type="SUPFAM" id="SSF57667">
    <property type="entry name" value="beta-beta-alpha zinc fingers"/>
    <property type="match status" value="1"/>
</dbReference>
<dbReference type="Gene3D" id="3.30.160.60">
    <property type="entry name" value="Classic Zinc Finger"/>
    <property type="match status" value="1"/>
</dbReference>
<name>A0AAV9ZWY8_9AGAR</name>
<dbReference type="Proteomes" id="UP001362999">
    <property type="component" value="Unassembled WGS sequence"/>
</dbReference>
<comment type="caution">
    <text evidence="2">The sequence shown here is derived from an EMBL/GenBank/DDBJ whole genome shotgun (WGS) entry which is preliminary data.</text>
</comment>
<keyword evidence="3" id="KW-1185">Reference proteome</keyword>
<sequence length="59" mass="6724">CGLSGCRQKCRSAADLRRHRESLAHCPDKKHWCAGCPLRFTRVDALKRHLSHPNAGRCR</sequence>
<dbReference type="AlphaFoldDB" id="A0AAV9ZWY8"/>
<feature type="domain" description="C2H2-type" evidence="1">
    <location>
        <begin position="1"/>
        <end position="25"/>
    </location>
</feature>
<accession>A0AAV9ZWY8</accession>
<feature type="non-terminal residue" evidence="2">
    <location>
        <position position="59"/>
    </location>
</feature>
<organism evidence="2 3">
    <name type="scientific">Favolaschia claudopus</name>
    <dbReference type="NCBI Taxonomy" id="2862362"/>
    <lineage>
        <taxon>Eukaryota</taxon>
        <taxon>Fungi</taxon>
        <taxon>Dikarya</taxon>
        <taxon>Basidiomycota</taxon>
        <taxon>Agaricomycotina</taxon>
        <taxon>Agaricomycetes</taxon>
        <taxon>Agaricomycetidae</taxon>
        <taxon>Agaricales</taxon>
        <taxon>Marasmiineae</taxon>
        <taxon>Mycenaceae</taxon>
        <taxon>Favolaschia</taxon>
    </lineage>
</organism>
<evidence type="ECO:0000313" key="3">
    <source>
        <dbReference type="Proteomes" id="UP001362999"/>
    </source>
</evidence>
<reference evidence="2 3" key="1">
    <citation type="journal article" date="2024" name="J Genomics">
        <title>Draft genome sequencing and assembly of Favolaschia claudopus CIRM-BRFM 2984 isolated from oak limbs.</title>
        <authorList>
            <person name="Navarro D."/>
            <person name="Drula E."/>
            <person name="Chaduli D."/>
            <person name="Cazenave R."/>
            <person name="Ahrendt S."/>
            <person name="Wang J."/>
            <person name="Lipzen A."/>
            <person name="Daum C."/>
            <person name="Barry K."/>
            <person name="Grigoriev I.V."/>
            <person name="Favel A."/>
            <person name="Rosso M.N."/>
            <person name="Martin F."/>
        </authorList>
    </citation>
    <scope>NUCLEOTIDE SEQUENCE [LARGE SCALE GENOMIC DNA]</scope>
    <source>
        <strain evidence="2 3">CIRM-BRFM 2984</strain>
    </source>
</reference>
<dbReference type="InterPro" id="IPR013087">
    <property type="entry name" value="Znf_C2H2_type"/>
</dbReference>
<dbReference type="EMBL" id="JAWWNJ010000103">
    <property type="protein sequence ID" value="KAK6993254.1"/>
    <property type="molecule type" value="Genomic_DNA"/>
</dbReference>
<dbReference type="Pfam" id="PF00096">
    <property type="entry name" value="zf-C2H2"/>
    <property type="match status" value="1"/>
</dbReference>
<feature type="non-terminal residue" evidence="2">
    <location>
        <position position="1"/>
    </location>
</feature>
<gene>
    <name evidence="2" type="ORF">R3P38DRAFT_2474962</name>
</gene>
<protein>
    <recommendedName>
        <fullName evidence="1">C2H2-type domain-containing protein</fullName>
    </recommendedName>
</protein>
<dbReference type="PROSITE" id="PS00028">
    <property type="entry name" value="ZINC_FINGER_C2H2_1"/>
    <property type="match status" value="1"/>
</dbReference>
<evidence type="ECO:0000259" key="1">
    <source>
        <dbReference type="PROSITE" id="PS00028"/>
    </source>
</evidence>
<dbReference type="InterPro" id="IPR036236">
    <property type="entry name" value="Znf_C2H2_sf"/>
</dbReference>
<proteinExistence type="predicted"/>